<dbReference type="EMBL" id="JBIRYL010000001">
    <property type="protein sequence ID" value="MFI2230297.1"/>
    <property type="molecule type" value="Genomic_DNA"/>
</dbReference>
<protein>
    <submittedName>
        <fullName evidence="2">Alpha/beta fold hydrolase</fullName>
    </submittedName>
</protein>
<dbReference type="InterPro" id="IPR000073">
    <property type="entry name" value="AB_hydrolase_1"/>
</dbReference>
<reference evidence="2 3" key="1">
    <citation type="submission" date="2024-10" db="EMBL/GenBank/DDBJ databases">
        <title>The Natural Products Discovery Center: Release of the First 8490 Sequenced Strains for Exploring Actinobacteria Biosynthetic Diversity.</title>
        <authorList>
            <person name="Kalkreuter E."/>
            <person name="Kautsar S.A."/>
            <person name="Yang D."/>
            <person name="Bader C.D."/>
            <person name="Teijaro C.N."/>
            <person name="Fluegel L."/>
            <person name="Davis C.M."/>
            <person name="Simpson J.R."/>
            <person name="Lauterbach L."/>
            <person name="Steele A.D."/>
            <person name="Gui C."/>
            <person name="Meng S."/>
            <person name="Li G."/>
            <person name="Viehrig K."/>
            <person name="Ye F."/>
            <person name="Su P."/>
            <person name="Kiefer A.F."/>
            <person name="Nichols A."/>
            <person name="Cepeda A.J."/>
            <person name="Yan W."/>
            <person name="Fan B."/>
            <person name="Jiang Y."/>
            <person name="Adhikari A."/>
            <person name="Zheng C.-J."/>
            <person name="Schuster L."/>
            <person name="Cowan T.M."/>
            <person name="Smanski M.J."/>
            <person name="Chevrette M.G."/>
            <person name="De Carvalho L.P.S."/>
            <person name="Shen B."/>
        </authorList>
    </citation>
    <scope>NUCLEOTIDE SEQUENCE [LARGE SCALE GENOMIC DNA]</scope>
    <source>
        <strain evidence="2 3">NPDC019377</strain>
    </source>
</reference>
<accession>A0ABW7VZM2</accession>
<organism evidence="2 3">
    <name type="scientific">Nocardia testacea</name>
    <dbReference type="NCBI Taxonomy" id="248551"/>
    <lineage>
        <taxon>Bacteria</taxon>
        <taxon>Bacillati</taxon>
        <taxon>Actinomycetota</taxon>
        <taxon>Actinomycetes</taxon>
        <taxon>Mycobacteriales</taxon>
        <taxon>Nocardiaceae</taxon>
        <taxon>Nocardia</taxon>
    </lineage>
</organism>
<dbReference type="Gene3D" id="3.40.50.1820">
    <property type="entry name" value="alpha/beta hydrolase"/>
    <property type="match status" value="1"/>
</dbReference>
<dbReference type="InterPro" id="IPR000639">
    <property type="entry name" value="Epox_hydrolase-like"/>
</dbReference>
<dbReference type="PANTHER" id="PTHR43798:SF33">
    <property type="entry name" value="HYDROLASE, PUTATIVE (AFU_ORTHOLOGUE AFUA_2G14860)-RELATED"/>
    <property type="match status" value="1"/>
</dbReference>
<keyword evidence="2" id="KW-0378">Hydrolase</keyword>
<name>A0ABW7VZM2_9NOCA</name>
<dbReference type="InterPro" id="IPR050266">
    <property type="entry name" value="AB_hydrolase_sf"/>
</dbReference>
<dbReference type="PRINTS" id="PR00412">
    <property type="entry name" value="EPOXHYDRLASE"/>
</dbReference>
<dbReference type="Pfam" id="PF12697">
    <property type="entry name" value="Abhydrolase_6"/>
    <property type="match status" value="1"/>
</dbReference>
<dbReference type="Proteomes" id="UP001611494">
    <property type="component" value="Unassembled WGS sequence"/>
</dbReference>
<sequence length="231" mass="25602">MTELHVREWGHGGRVALLIHGLSASSRSWWQVGPALAARGYRVLAPDLAGHGDSPRDRYSRERWADDLLTVAPDEVELAIGHSLGGVLLAMIVERLRPERAVYEDPAWLPDSAAGYGAAQPAIRAMKDWGAADIRRAAPSWSDEAVTARLDELTSWDPDTTRMDYLETAYSPVLPLVPSLILRADPSALIDDRRAERLRAAGFETRTVPKTGHFVHFDDFHGFMAELDGWL</sequence>
<dbReference type="PANTHER" id="PTHR43798">
    <property type="entry name" value="MONOACYLGLYCEROL LIPASE"/>
    <property type="match status" value="1"/>
</dbReference>
<evidence type="ECO:0000313" key="3">
    <source>
        <dbReference type="Proteomes" id="UP001611494"/>
    </source>
</evidence>
<dbReference type="GO" id="GO:0016787">
    <property type="term" value="F:hydrolase activity"/>
    <property type="evidence" value="ECO:0007669"/>
    <property type="project" value="UniProtKB-KW"/>
</dbReference>
<comment type="caution">
    <text evidence="2">The sequence shown here is derived from an EMBL/GenBank/DDBJ whole genome shotgun (WGS) entry which is preliminary data.</text>
</comment>
<dbReference type="RefSeq" id="WP_397061712.1">
    <property type="nucleotide sequence ID" value="NZ_JBIRYL010000001.1"/>
</dbReference>
<evidence type="ECO:0000259" key="1">
    <source>
        <dbReference type="Pfam" id="PF12697"/>
    </source>
</evidence>
<keyword evidence="3" id="KW-1185">Reference proteome</keyword>
<feature type="domain" description="AB hydrolase-1" evidence="1">
    <location>
        <begin position="17"/>
        <end position="219"/>
    </location>
</feature>
<proteinExistence type="predicted"/>
<gene>
    <name evidence="2" type="ORF">ACH49Z_10640</name>
</gene>
<evidence type="ECO:0000313" key="2">
    <source>
        <dbReference type="EMBL" id="MFI2230297.1"/>
    </source>
</evidence>
<dbReference type="InterPro" id="IPR029058">
    <property type="entry name" value="AB_hydrolase_fold"/>
</dbReference>
<dbReference type="SUPFAM" id="SSF53474">
    <property type="entry name" value="alpha/beta-Hydrolases"/>
    <property type="match status" value="1"/>
</dbReference>